<dbReference type="GO" id="GO:0005524">
    <property type="term" value="F:ATP binding"/>
    <property type="evidence" value="ECO:0007669"/>
    <property type="project" value="UniProtKB-UniRule"/>
</dbReference>
<dbReference type="PROSITE" id="PS00107">
    <property type="entry name" value="PROTEIN_KINASE_ATP"/>
    <property type="match status" value="1"/>
</dbReference>
<gene>
    <name evidence="8" type="ORF">Tco025E_10230</name>
</gene>
<dbReference type="SMART" id="SM00220">
    <property type="entry name" value="S_TKc"/>
    <property type="match status" value="1"/>
</dbReference>
<dbReference type="GO" id="GO:0005737">
    <property type="term" value="C:cytoplasm"/>
    <property type="evidence" value="ECO:0007669"/>
    <property type="project" value="TreeGrafter"/>
</dbReference>
<dbReference type="InterPro" id="IPR017441">
    <property type="entry name" value="Protein_kinase_ATP_BS"/>
</dbReference>
<feature type="non-terminal residue" evidence="8">
    <location>
        <position position="508"/>
    </location>
</feature>
<dbReference type="SUPFAM" id="SSF56112">
    <property type="entry name" value="Protein kinase-like (PK-like)"/>
    <property type="match status" value="1"/>
</dbReference>
<sequence>MHGRYVPQEVLGTGTYGRVLRCSDTHTGKQVAVKVAQRDVAYRRSALNEIRVLRLLSHSEDTLKMLDFFEDEGHLCIVSELLRTDLYEVLRKNGFKPLPLESVRIAGERVLRALAELHKLGYMHCDIKPANVMLGYSNADDNNVTDCTKACLIDFGAVRQFHENTYYDVQSLWYRAPEVILGVPYTVHIDSWSVGCLLFELYTGKPLFSGENPREQMVSIMCTLGMPSMEALSGGANVDKLQLPPVWMDANAEANLRHLIMNYRCKFSGFQQSYPSAGEEAAFVNLLCSLLQPDVRWRLSCADALHHAFFNPRCLSRGTAAAANFSLPSSNNKGLYSSCDSNFGGGLSATGSDIFGLSCYEHLVPQPTPTQTLPHSDSTPIMSASCNSISFVGLVGSPPGVVFPAPLPATSPQRRTSASHVLLQNVMYPPPPMTLIQPVPFHSQQPQQVMQQPQQMGGNVIPMLSSPPGHPQFLPAHVLPDCQGHKWDPVTLQSQQHLTPAEMPMMHC</sequence>
<keyword evidence="2 8" id="KW-0808">Transferase</keyword>
<dbReference type="InterPro" id="IPR008271">
    <property type="entry name" value="Ser/Thr_kinase_AS"/>
</dbReference>
<dbReference type="AlphaFoldDB" id="A0A3R7LDF2"/>
<dbReference type="InterPro" id="IPR000719">
    <property type="entry name" value="Prot_kinase_dom"/>
</dbReference>
<dbReference type="Gene3D" id="1.10.510.10">
    <property type="entry name" value="Transferase(Phosphotransferase) domain 1"/>
    <property type="match status" value="1"/>
</dbReference>
<dbReference type="OrthoDB" id="9332038at2759"/>
<dbReference type="PROSITE" id="PS00108">
    <property type="entry name" value="PROTEIN_KINASE_ST"/>
    <property type="match status" value="1"/>
</dbReference>
<proteinExistence type="predicted"/>
<dbReference type="InterPro" id="IPR011009">
    <property type="entry name" value="Kinase-like_dom_sf"/>
</dbReference>
<evidence type="ECO:0000256" key="2">
    <source>
        <dbReference type="ARBA" id="ARBA00022679"/>
    </source>
</evidence>
<dbReference type="InterPro" id="IPR050494">
    <property type="entry name" value="Ser_Thr_dual-spec_kinase"/>
</dbReference>
<name>A0A3R7LDF2_9TRYP</name>
<keyword evidence="9" id="KW-1185">Reference proteome</keyword>
<dbReference type="Pfam" id="PF00069">
    <property type="entry name" value="Pkinase"/>
    <property type="match status" value="1"/>
</dbReference>
<keyword evidence="5 6" id="KW-0067">ATP-binding</keyword>
<keyword evidence="3 6" id="KW-0547">Nucleotide-binding</keyword>
<dbReference type="PANTHER" id="PTHR24058">
    <property type="entry name" value="DUAL SPECIFICITY PROTEIN KINASE"/>
    <property type="match status" value="1"/>
</dbReference>
<protein>
    <recommendedName>
        <fullName evidence="7">Protein kinase domain-containing protein</fullName>
    </recommendedName>
</protein>
<feature type="binding site" evidence="6">
    <location>
        <position position="34"/>
    </location>
    <ligand>
        <name>ATP</name>
        <dbReference type="ChEBI" id="CHEBI:30616"/>
    </ligand>
</feature>
<evidence type="ECO:0000256" key="1">
    <source>
        <dbReference type="ARBA" id="ARBA00022527"/>
    </source>
</evidence>
<dbReference type="PROSITE" id="PS50011">
    <property type="entry name" value="PROTEIN_KINASE_DOM"/>
    <property type="match status" value="1"/>
</dbReference>
<dbReference type="GO" id="GO:0004713">
    <property type="term" value="F:protein tyrosine kinase activity"/>
    <property type="evidence" value="ECO:0007669"/>
    <property type="project" value="TreeGrafter"/>
</dbReference>
<dbReference type="Proteomes" id="UP000284403">
    <property type="component" value="Unassembled WGS sequence"/>
</dbReference>
<dbReference type="GO" id="GO:0004674">
    <property type="term" value="F:protein serine/threonine kinase activity"/>
    <property type="evidence" value="ECO:0007669"/>
    <property type="project" value="UniProtKB-KW"/>
</dbReference>
<evidence type="ECO:0000256" key="6">
    <source>
        <dbReference type="PROSITE-ProRule" id="PRU10141"/>
    </source>
</evidence>
<dbReference type="Gene3D" id="3.30.200.20">
    <property type="entry name" value="Phosphorylase Kinase, domain 1"/>
    <property type="match status" value="1"/>
</dbReference>
<organism evidence="8 9">
    <name type="scientific">Trypanosoma conorhini</name>
    <dbReference type="NCBI Taxonomy" id="83891"/>
    <lineage>
        <taxon>Eukaryota</taxon>
        <taxon>Discoba</taxon>
        <taxon>Euglenozoa</taxon>
        <taxon>Kinetoplastea</taxon>
        <taxon>Metakinetoplastina</taxon>
        <taxon>Trypanosomatida</taxon>
        <taxon>Trypanosomatidae</taxon>
        <taxon>Trypanosoma</taxon>
    </lineage>
</organism>
<evidence type="ECO:0000313" key="8">
    <source>
        <dbReference type="EMBL" id="RNE95019.1"/>
    </source>
</evidence>
<evidence type="ECO:0000259" key="7">
    <source>
        <dbReference type="PROSITE" id="PS50011"/>
    </source>
</evidence>
<keyword evidence="1" id="KW-0723">Serine/threonine-protein kinase</keyword>
<dbReference type="EMBL" id="MKKU01001550">
    <property type="protein sequence ID" value="RNE95019.1"/>
    <property type="molecule type" value="Genomic_DNA"/>
</dbReference>
<keyword evidence="4" id="KW-0418">Kinase</keyword>
<accession>A0A3R7LDF2</accession>
<comment type="caution">
    <text evidence="8">The sequence shown here is derived from an EMBL/GenBank/DDBJ whole genome shotgun (WGS) entry which is preliminary data.</text>
</comment>
<dbReference type="GeneID" id="40323841"/>
<feature type="domain" description="Protein kinase" evidence="7">
    <location>
        <begin position="5"/>
        <end position="310"/>
    </location>
</feature>
<evidence type="ECO:0000256" key="3">
    <source>
        <dbReference type="ARBA" id="ARBA00022741"/>
    </source>
</evidence>
<evidence type="ECO:0000313" key="9">
    <source>
        <dbReference type="Proteomes" id="UP000284403"/>
    </source>
</evidence>
<dbReference type="RefSeq" id="XP_029222888.1">
    <property type="nucleotide sequence ID" value="XM_029377013.1"/>
</dbReference>
<evidence type="ECO:0000256" key="4">
    <source>
        <dbReference type="ARBA" id="ARBA00022777"/>
    </source>
</evidence>
<dbReference type="PANTHER" id="PTHR24058:SF108">
    <property type="entry name" value="KINASE, PUTATIVE-RELATED"/>
    <property type="match status" value="1"/>
</dbReference>
<reference evidence="8 9" key="1">
    <citation type="journal article" date="2018" name="BMC Genomics">
        <title>Genomic comparison of Trypanosoma conorhini and Trypanosoma rangeli to Trypanosoma cruzi strains of high and low virulence.</title>
        <authorList>
            <person name="Bradwell K.R."/>
            <person name="Koparde V.N."/>
            <person name="Matveyev A.V."/>
            <person name="Serrano M.G."/>
            <person name="Alves J.M."/>
            <person name="Parikh H."/>
            <person name="Huang B."/>
            <person name="Lee V."/>
            <person name="Espinosa-Alvarez O."/>
            <person name="Ortiz P.A."/>
            <person name="Costa-Martins A.G."/>
            <person name="Teixeira M.M."/>
            <person name="Buck G.A."/>
        </authorList>
    </citation>
    <scope>NUCLEOTIDE SEQUENCE [LARGE SCALE GENOMIC DNA]</scope>
    <source>
        <strain evidence="8 9">025E</strain>
    </source>
</reference>
<evidence type="ECO:0000256" key="5">
    <source>
        <dbReference type="ARBA" id="ARBA00022840"/>
    </source>
</evidence>